<sequence>MDIDFALAWNFVDPTDYDRPRQLRFRHENQAQASGAITGQLIAVIAAASRADHGDTLPISRPDVSYDDIAAALDGWQHWARRSDNTIDLDLIRQRIHNAGLD</sequence>
<evidence type="ECO:0000313" key="2">
    <source>
        <dbReference type="EMBL" id="ORV21728.1"/>
    </source>
</evidence>
<evidence type="ECO:0000313" key="3">
    <source>
        <dbReference type="Proteomes" id="UP000182227"/>
    </source>
</evidence>
<dbReference type="RefSeq" id="WP_085142306.1">
    <property type="nucleotide sequence ID" value="NZ_LQOP01000029.1"/>
</dbReference>
<protein>
    <submittedName>
        <fullName evidence="1">Uncharacterized protein</fullName>
    </submittedName>
</protein>
<evidence type="ECO:0000313" key="1">
    <source>
        <dbReference type="EMBL" id="CQD25073.1"/>
    </source>
</evidence>
<dbReference type="AlphaFoldDB" id="A0A0U1DYF0"/>
<organism evidence="1 3">
    <name type="scientific">Mycolicibacterium conceptionense</name>
    <dbReference type="NCBI Taxonomy" id="451644"/>
    <lineage>
        <taxon>Bacteria</taxon>
        <taxon>Bacillati</taxon>
        <taxon>Actinomycetota</taxon>
        <taxon>Actinomycetes</taxon>
        <taxon>Mycobacteriales</taxon>
        <taxon>Mycobacteriaceae</taxon>
        <taxon>Mycolicibacterium</taxon>
    </lineage>
</organism>
<gene>
    <name evidence="2" type="ORF">AWB98_27130</name>
    <name evidence="1" type="ORF">BN970_06871</name>
</gene>
<dbReference type="Proteomes" id="UP000193811">
    <property type="component" value="Unassembled WGS sequence"/>
</dbReference>
<accession>A0A0U1DYF0</accession>
<dbReference type="EMBL" id="LQOP01000029">
    <property type="protein sequence ID" value="ORV21728.1"/>
    <property type="molecule type" value="Genomic_DNA"/>
</dbReference>
<dbReference type="Proteomes" id="UP000182227">
    <property type="component" value="Unassembled WGS sequence"/>
</dbReference>
<reference evidence="2 4" key="2">
    <citation type="submission" date="2016-01" db="EMBL/GenBank/DDBJ databases">
        <title>The new phylogeny of the genus Mycobacterium.</title>
        <authorList>
            <person name="Tarcisio F."/>
            <person name="Conor M."/>
            <person name="Antonella G."/>
            <person name="Elisabetta G."/>
            <person name="Giulia F.S."/>
            <person name="Sara T."/>
            <person name="Anna F."/>
            <person name="Clotilde B."/>
            <person name="Roberto B."/>
            <person name="Veronica D.S."/>
            <person name="Fabio R."/>
            <person name="Monica P."/>
            <person name="Olivier J."/>
            <person name="Enrico T."/>
            <person name="Nicola S."/>
        </authorList>
    </citation>
    <scope>NUCLEOTIDE SEQUENCE [LARGE SCALE GENOMIC DNA]</scope>
    <source>
        <strain evidence="2 4">CCUG 50187</strain>
    </source>
</reference>
<evidence type="ECO:0000313" key="4">
    <source>
        <dbReference type="Proteomes" id="UP000193811"/>
    </source>
</evidence>
<proteinExistence type="predicted"/>
<dbReference type="GeneID" id="44299177"/>
<keyword evidence="4" id="KW-1185">Reference proteome</keyword>
<reference evidence="1 3" key="1">
    <citation type="submission" date="2015-03" db="EMBL/GenBank/DDBJ databases">
        <authorList>
            <person name="Murphy D."/>
        </authorList>
    </citation>
    <scope>NUCLEOTIDE SEQUENCE [LARGE SCALE GENOMIC DNA]</scope>
    <source>
        <strain evidence="1 3">D16</strain>
    </source>
</reference>
<dbReference type="EMBL" id="CTEF01000009">
    <property type="protein sequence ID" value="CQD25073.1"/>
    <property type="molecule type" value="Genomic_DNA"/>
</dbReference>
<name>A0A0U1DYF0_9MYCO</name>